<comment type="caution">
    <text evidence="3">The sequence shown here is derived from an EMBL/GenBank/DDBJ whole genome shotgun (WGS) entry which is preliminary data.</text>
</comment>
<proteinExistence type="predicted"/>
<organism evidence="3 4">
    <name type="scientific">Clonostachys byssicola</name>
    <dbReference type="NCBI Taxonomy" id="160290"/>
    <lineage>
        <taxon>Eukaryota</taxon>
        <taxon>Fungi</taxon>
        <taxon>Dikarya</taxon>
        <taxon>Ascomycota</taxon>
        <taxon>Pezizomycotina</taxon>
        <taxon>Sordariomycetes</taxon>
        <taxon>Hypocreomycetidae</taxon>
        <taxon>Hypocreales</taxon>
        <taxon>Bionectriaceae</taxon>
        <taxon>Clonostachys</taxon>
    </lineage>
</organism>
<keyword evidence="4" id="KW-1185">Reference proteome</keyword>
<dbReference type="Proteomes" id="UP000754883">
    <property type="component" value="Unassembled WGS sequence"/>
</dbReference>
<evidence type="ECO:0000313" key="3">
    <source>
        <dbReference type="EMBL" id="CAG9982997.1"/>
    </source>
</evidence>
<dbReference type="OrthoDB" id="412018at2759"/>
<reference evidence="4" key="1">
    <citation type="submission" date="2019-06" db="EMBL/GenBank/DDBJ databases">
        <authorList>
            <person name="Broberg M."/>
        </authorList>
    </citation>
    <scope>NUCLEOTIDE SEQUENCE [LARGE SCALE GENOMIC DNA]</scope>
</reference>
<dbReference type="CDD" id="cd07197">
    <property type="entry name" value="nitrilase"/>
    <property type="match status" value="1"/>
</dbReference>
<dbReference type="Gene3D" id="3.60.110.10">
    <property type="entry name" value="Carbon-nitrogen hydrolase"/>
    <property type="match status" value="1"/>
</dbReference>
<protein>
    <recommendedName>
        <fullName evidence="2">CN hydrolase domain-containing protein</fullName>
    </recommendedName>
</protein>
<evidence type="ECO:0000313" key="4">
    <source>
        <dbReference type="Proteomes" id="UP000754883"/>
    </source>
</evidence>
<feature type="domain" description="CN hydrolase" evidence="2">
    <location>
        <begin position="12"/>
        <end position="267"/>
    </location>
</feature>
<sequence>MAVSTTSGAPIYKVASIQMHPEPMKIEANFEKASRFIREAAALGATLAVLPEYHLLGWVPQDPGFKTACADWEKYLEGYRALAKECGINIVPGTIVELHDAGTASQRLLNVSYFITNEGKVVGKYVKKNLWGAIERDHLTSSAKDPHPVFDTPLGKVGIMICWDIGFPEASREMIAQGAKIIVAPAFWLLSDTTDAGRKINPTAERTFLDAVLTARCFENTCAIIFSNAGGPPGWDYAGGSQICVPFAGPVARLGSTEGMVVAELDMGAVEEAENCYQVRADLARDDWYYSYRHTQNAGS</sequence>
<evidence type="ECO:0000259" key="2">
    <source>
        <dbReference type="PROSITE" id="PS50263"/>
    </source>
</evidence>
<accession>A0A9N9UCE6</accession>
<evidence type="ECO:0000256" key="1">
    <source>
        <dbReference type="ARBA" id="ARBA00022801"/>
    </source>
</evidence>
<dbReference type="PROSITE" id="PS50263">
    <property type="entry name" value="CN_HYDROLASE"/>
    <property type="match status" value="1"/>
</dbReference>
<dbReference type="EMBL" id="CABFNO020001350">
    <property type="protein sequence ID" value="CAG9982997.1"/>
    <property type="molecule type" value="Genomic_DNA"/>
</dbReference>
<dbReference type="PANTHER" id="PTHR43674">
    <property type="entry name" value="NITRILASE C965.09-RELATED"/>
    <property type="match status" value="1"/>
</dbReference>
<dbReference type="InterPro" id="IPR003010">
    <property type="entry name" value="C-N_Hydrolase"/>
</dbReference>
<dbReference type="InterPro" id="IPR050345">
    <property type="entry name" value="Aliph_Amidase/BUP"/>
</dbReference>
<dbReference type="GO" id="GO:0016811">
    <property type="term" value="F:hydrolase activity, acting on carbon-nitrogen (but not peptide) bonds, in linear amides"/>
    <property type="evidence" value="ECO:0007669"/>
    <property type="project" value="TreeGrafter"/>
</dbReference>
<gene>
    <name evidence="3" type="ORF">CBYS24578_00011269</name>
</gene>
<name>A0A9N9UCE6_9HYPO</name>
<dbReference type="AlphaFoldDB" id="A0A9N9UCE6"/>
<dbReference type="Pfam" id="PF00795">
    <property type="entry name" value="CN_hydrolase"/>
    <property type="match status" value="1"/>
</dbReference>
<keyword evidence="1" id="KW-0378">Hydrolase</keyword>
<dbReference type="InterPro" id="IPR036526">
    <property type="entry name" value="C-N_Hydrolase_sf"/>
</dbReference>
<dbReference type="PANTHER" id="PTHR43674:SF16">
    <property type="entry name" value="CARBON-NITROGEN FAMILY, PUTATIVE (AFU_ORTHOLOGUE AFUA_5G02350)-RELATED"/>
    <property type="match status" value="1"/>
</dbReference>
<dbReference type="SUPFAM" id="SSF56317">
    <property type="entry name" value="Carbon-nitrogen hydrolase"/>
    <property type="match status" value="1"/>
</dbReference>
<reference evidence="3 4" key="2">
    <citation type="submission" date="2021-10" db="EMBL/GenBank/DDBJ databases">
        <authorList>
            <person name="Piombo E."/>
        </authorList>
    </citation>
    <scope>NUCLEOTIDE SEQUENCE [LARGE SCALE GENOMIC DNA]</scope>
</reference>